<dbReference type="InterPro" id="IPR003593">
    <property type="entry name" value="AAA+_ATPase"/>
</dbReference>
<keyword evidence="4 6" id="KW-0067">ATP-binding</keyword>
<dbReference type="SMART" id="SM00382">
    <property type="entry name" value="AAA"/>
    <property type="match status" value="1"/>
</dbReference>
<dbReference type="InterPro" id="IPR050763">
    <property type="entry name" value="ABC_transporter_ATP-binding"/>
</dbReference>
<dbReference type="PANTHER" id="PTHR42711">
    <property type="entry name" value="ABC TRANSPORTER ATP-BINDING PROTEIN"/>
    <property type="match status" value="1"/>
</dbReference>
<dbReference type="CDD" id="cd03230">
    <property type="entry name" value="ABC_DR_subfamily_A"/>
    <property type="match status" value="1"/>
</dbReference>
<dbReference type="Proteomes" id="UP001314796">
    <property type="component" value="Unassembled WGS sequence"/>
</dbReference>
<dbReference type="SUPFAM" id="SSF52540">
    <property type="entry name" value="P-loop containing nucleoside triphosphate hydrolases"/>
    <property type="match status" value="1"/>
</dbReference>
<dbReference type="InterPro" id="IPR003439">
    <property type="entry name" value="ABC_transporter-like_ATP-bd"/>
</dbReference>
<organism evidence="6 7">
    <name type="scientific">Alkaliphilus hydrothermalis</name>
    <dbReference type="NCBI Taxonomy" id="1482730"/>
    <lineage>
        <taxon>Bacteria</taxon>
        <taxon>Bacillati</taxon>
        <taxon>Bacillota</taxon>
        <taxon>Clostridia</taxon>
        <taxon>Peptostreptococcales</taxon>
        <taxon>Natronincolaceae</taxon>
        <taxon>Alkaliphilus</taxon>
    </lineage>
</organism>
<evidence type="ECO:0000313" key="6">
    <source>
        <dbReference type="EMBL" id="MBM7615511.1"/>
    </source>
</evidence>
<dbReference type="RefSeq" id="WP_204402816.1">
    <property type="nucleotide sequence ID" value="NZ_JAFBEE010000013.1"/>
</dbReference>
<reference evidence="6 7" key="1">
    <citation type="submission" date="2021-01" db="EMBL/GenBank/DDBJ databases">
        <title>Genomic Encyclopedia of Type Strains, Phase IV (KMG-IV): sequencing the most valuable type-strain genomes for metagenomic binning, comparative biology and taxonomic classification.</title>
        <authorList>
            <person name="Goeker M."/>
        </authorList>
    </citation>
    <scope>NUCLEOTIDE SEQUENCE [LARGE SCALE GENOMIC DNA]</scope>
    <source>
        <strain evidence="6 7">DSM 25890</strain>
    </source>
</reference>
<dbReference type="PANTHER" id="PTHR42711:SF5">
    <property type="entry name" value="ABC TRANSPORTER ATP-BINDING PROTEIN NATA"/>
    <property type="match status" value="1"/>
</dbReference>
<dbReference type="Gene3D" id="3.40.50.300">
    <property type="entry name" value="P-loop containing nucleotide triphosphate hydrolases"/>
    <property type="match status" value="1"/>
</dbReference>
<comment type="caution">
    <text evidence="6">The sequence shown here is derived from an EMBL/GenBank/DDBJ whole genome shotgun (WGS) entry which is preliminary data.</text>
</comment>
<dbReference type="InterPro" id="IPR027417">
    <property type="entry name" value="P-loop_NTPase"/>
</dbReference>
<evidence type="ECO:0000256" key="3">
    <source>
        <dbReference type="ARBA" id="ARBA00022741"/>
    </source>
</evidence>
<protein>
    <submittedName>
        <fullName evidence="6">ABC-2 type transport system ATP-binding protein</fullName>
    </submittedName>
</protein>
<keyword evidence="7" id="KW-1185">Reference proteome</keyword>
<evidence type="ECO:0000313" key="7">
    <source>
        <dbReference type="Proteomes" id="UP001314796"/>
    </source>
</evidence>
<feature type="domain" description="ABC transporter" evidence="5">
    <location>
        <begin position="5"/>
        <end position="236"/>
    </location>
</feature>
<evidence type="ECO:0000256" key="2">
    <source>
        <dbReference type="ARBA" id="ARBA00022448"/>
    </source>
</evidence>
<dbReference type="Pfam" id="PF00005">
    <property type="entry name" value="ABC_tran"/>
    <property type="match status" value="1"/>
</dbReference>
<proteinExistence type="inferred from homology"/>
<evidence type="ECO:0000256" key="1">
    <source>
        <dbReference type="ARBA" id="ARBA00005417"/>
    </source>
</evidence>
<keyword evidence="2" id="KW-0813">Transport</keyword>
<sequence>MGKVVKIIGARKTFGEKPVLTGLNLSIPKQSIYAILGHNGAGKTTTCRIIQGLCNLDEGSVTVFGEEPTKNFKAISRKLGVLSEDLGLYENLTIKEYLHMYGSIYGMDKKSINMQIDRLLEYFELSDSLNTTISKFSRGMKKKVALIRTVIHDPSLIILDEPLNGLDPVIAEKFCEFIYKLKKEEKKTIILTSHHLDEIEKIIDDYSILKHGKTVDIVDDTTDELIYQIKISGDSIEAFNLHFEALSRAYRILHNRDDILISLSSEKELNNFIGNLIEKDIYLTALNRCKSSLKEVYMRYGS</sequence>
<comment type="similarity">
    <text evidence="1">Belongs to the ABC transporter superfamily.</text>
</comment>
<gene>
    <name evidence="6" type="ORF">JOC73_002081</name>
</gene>
<accession>A0ABS2NRF0</accession>
<dbReference type="PROSITE" id="PS50893">
    <property type="entry name" value="ABC_TRANSPORTER_2"/>
    <property type="match status" value="1"/>
</dbReference>
<dbReference type="GO" id="GO:0005524">
    <property type="term" value="F:ATP binding"/>
    <property type="evidence" value="ECO:0007669"/>
    <property type="project" value="UniProtKB-KW"/>
</dbReference>
<evidence type="ECO:0000259" key="5">
    <source>
        <dbReference type="PROSITE" id="PS50893"/>
    </source>
</evidence>
<evidence type="ECO:0000256" key="4">
    <source>
        <dbReference type="ARBA" id="ARBA00022840"/>
    </source>
</evidence>
<keyword evidence="3" id="KW-0547">Nucleotide-binding</keyword>
<dbReference type="EMBL" id="JAFBEE010000013">
    <property type="protein sequence ID" value="MBM7615511.1"/>
    <property type="molecule type" value="Genomic_DNA"/>
</dbReference>
<name>A0ABS2NRF0_9FIRM</name>